<evidence type="ECO:0000313" key="8">
    <source>
        <dbReference type="EMBL" id="WZW98319.1"/>
    </source>
</evidence>
<dbReference type="Gene3D" id="1.20.1640.10">
    <property type="entry name" value="Multidrug efflux transporter AcrB transmembrane domain"/>
    <property type="match status" value="2"/>
</dbReference>
<keyword evidence="2" id="KW-1003">Cell membrane</keyword>
<dbReference type="PROSITE" id="PS50156">
    <property type="entry name" value="SSD"/>
    <property type="match status" value="1"/>
</dbReference>
<feature type="transmembrane region" description="Helical" evidence="6">
    <location>
        <begin position="311"/>
        <end position="336"/>
    </location>
</feature>
<evidence type="ECO:0000256" key="1">
    <source>
        <dbReference type="ARBA" id="ARBA00004651"/>
    </source>
</evidence>
<keyword evidence="3 6" id="KW-0812">Transmembrane</keyword>
<accession>A0ABZ3C6D8</accession>
<dbReference type="InterPro" id="IPR004869">
    <property type="entry name" value="MMPL_dom"/>
</dbReference>
<feature type="transmembrane region" description="Helical" evidence="6">
    <location>
        <begin position="557"/>
        <end position="575"/>
    </location>
</feature>
<evidence type="ECO:0000256" key="4">
    <source>
        <dbReference type="ARBA" id="ARBA00022989"/>
    </source>
</evidence>
<comment type="subcellular location">
    <subcellularLocation>
        <location evidence="1">Cell membrane</location>
        <topology evidence="1">Multi-pass membrane protein</topology>
    </subcellularLocation>
</comment>
<evidence type="ECO:0000259" key="7">
    <source>
        <dbReference type="PROSITE" id="PS50156"/>
    </source>
</evidence>
<proteinExistence type="predicted"/>
<sequence length="896" mass="93086">MSTFIHRLALASWAARKRVIGAWLAVLVVLGGLVALSGARFDNEFRIPGAASQEALDQLRMTFPEAAMSSATVVVLAPEGQRITDPDVRAELEAAASDIEQVAWVDTVQLPYSEYVEGLLSEDGTAGLITVRATPGITGSTITDADREELVAAADALAAAVPGSEVHVGGDLFSASLPHLSVVEVIGVAVAILVLFLTLGSFVAALMPLASALVGAGLSTLLIMAASHVFTINSTTLMLALMLALAVGIDYSLLIVSRHRDQLATGMDARESAARATATAGSAVLFAGVTVIIALIGLGIAGIPFLTTMGIFAALAVALEVALAVTLLPAMLGFAGERLRPAAPRARRGWLARLPRFNASAWWVGVVTKVPALTIAVVVLGLGALTLPAQHLHLALPNSGRNDPAAADRVTFDVIAERFGVGFNGPLVVTGSIVESDDPMGVIGTIRDDIEALPGVELVAAAVPNPNVDTMMIQVIPTTGPDDPATTELVQQLRALAPQWEADLGVATAVTGYTAVAIDVSDQLGAALLPFGVFVMGLSLILLTLVFRSVWVPVKAALGYLLSVGAAFGITTLVFNDGVGRQLINLAEPQPIISFLPIILMGILFGLAMDYEVFLTMRMREEYVHGNHTDAVEQGFVHSAKVVVAAALIMVSVFAFFIPEGDVTLKPIAFGLALGVAIDAFVVRMTLGPAVMKLLGNHAWWLPRLLDRRLPVLDAEGEGITHALALADWPEGSTAVIHGEGLGAATPRATLFDGVDLDVQPGHSLVLTGEPRARRALLLALAGRLTLTSGDLKVLGHVLPQQAGALRRDATFVDGADDDAARALTDPVGELVVIDDADRLSSPAREALAALLARSGDDGDPAPTLVLGAADADGVRALLPTRVRSTADAVTLGGAA</sequence>
<dbReference type="InterPro" id="IPR050545">
    <property type="entry name" value="Mycobact_MmpL"/>
</dbReference>
<gene>
    <name evidence="8" type="ORF">PCC79_15730</name>
</gene>
<dbReference type="SUPFAM" id="SSF82866">
    <property type="entry name" value="Multidrug efflux transporter AcrB transmembrane domain"/>
    <property type="match status" value="2"/>
</dbReference>
<dbReference type="InterPro" id="IPR000731">
    <property type="entry name" value="SSD"/>
</dbReference>
<reference evidence="8 9" key="1">
    <citation type="journal article" date="2023" name="Environ Microbiome">
        <title>A coral-associated actinobacterium mitigates coral bleaching under heat stress.</title>
        <authorList>
            <person name="Li J."/>
            <person name="Zou Y."/>
            <person name="Li Q."/>
            <person name="Zhang J."/>
            <person name="Bourne D.G."/>
            <person name="Lyu Y."/>
            <person name="Liu C."/>
            <person name="Zhang S."/>
        </authorList>
    </citation>
    <scope>NUCLEOTIDE SEQUENCE [LARGE SCALE GENOMIC DNA]</scope>
    <source>
        <strain evidence="8 9">SCSIO 13291</strain>
    </source>
</reference>
<feature type="transmembrane region" description="Helical" evidence="6">
    <location>
        <begin position="524"/>
        <end position="545"/>
    </location>
</feature>
<feature type="transmembrane region" description="Helical" evidence="6">
    <location>
        <begin position="213"/>
        <end position="231"/>
    </location>
</feature>
<feature type="transmembrane region" description="Helical" evidence="6">
    <location>
        <begin position="595"/>
        <end position="615"/>
    </location>
</feature>
<keyword evidence="5 6" id="KW-0472">Membrane</keyword>
<feature type="transmembrane region" description="Helical" evidence="6">
    <location>
        <begin position="277"/>
        <end position="305"/>
    </location>
</feature>
<protein>
    <submittedName>
        <fullName evidence="8">MMPL family transporter</fullName>
    </submittedName>
</protein>
<dbReference type="PANTHER" id="PTHR33406:SF13">
    <property type="entry name" value="MEMBRANE PROTEIN YDFJ"/>
    <property type="match status" value="1"/>
</dbReference>
<organism evidence="8 9">
    <name type="scientific">Propioniciclava soli</name>
    <dbReference type="NCBI Taxonomy" id="2775081"/>
    <lineage>
        <taxon>Bacteria</taxon>
        <taxon>Bacillati</taxon>
        <taxon>Actinomycetota</taxon>
        <taxon>Actinomycetes</taxon>
        <taxon>Propionibacteriales</taxon>
        <taxon>Propionibacteriaceae</taxon>
        <taxon>Propioniciclava</taxon>
    </lineage>
</organism>
<keyword evidence="4 6" id="KW-1133">Transmembrane helix</keyword>
<dbReference type="Pfam" id="PF03176">
    <property type="entry name" value="MMPL"/>
    <property type="match status" value="2"/>
</dbReference>
<feature type="transmembrane region" description="Helical" evidence="6">
    <location>
        <begin position="357"/>
        <end position="385"/>
    </location>
</feature>
<feature type="transmembrane region" description="Helical" evidence="6">
    <location>
        <begin position="636"/>
        <end position="658"/>
    </location>
</feature>
<name>A0ABZ3C6D8_9ACTN</name>
<keyword evidence="9" id="KW-1185">Reference proteome</keyword>
<evidence type="ECO:0000313" key="9">
    <source>
        <dbReference type="Proteomes" id="UP001434337"/>
    </source>
</evidence>
<dbReference type="PANTHER" id="PTHR33406">
    <property type="entry name" value="MEMBRANE PROTEIN MJ1562-RELATED"/>
    <property type="match status" value="1"/>
</dbReference>
<dbReference type="Proteomes" id="UP001434337">
    <property type="component" value="Chromosome"/>
</dbReference>
<evidence type="ECO:0000256" key="6">
    <source>
        <dbReference type="SAM" id="Phobius"/>
    </source>
</evidence>
<dbReference type="RefSeq" id="WP_342372389.1">
    <property type="nucleotide sequence ID" value="NZ_CP115965.1"/>
</dbReference>
<evidence type="ECO:0000256" key="2">
    <source>
        <dbReference type="ARBA" id="ARBA00022475"/>
    </source>
</evidence>
<feature type="transmembrane region" description="Helical" evidence="6">
    <location>
        <begin position="185"/>
        <end position="206"/>
    </location>
</feature>
<evidence type="ECO:0000256" key="5">
    <source>
        <dbReference type="ARBA" id="ARBA00023136"/>
    </source>
</evidence>
<feature type="transmembrane region" description="Helical" evidence="6">
    <location>
        <begin position="664"/>
        <end position="683"/>
    </location>
</feature>
<feature type="domain" description="SSD" evidence="7">
    <location>
        <begin position="201"/>
        <end position="334"/>
    </location>
</feature>
<feature type="transmembrane region" description="Helical" evidence="6">
    <location>
        <begin position="237"/>
        <end position="256"/>
    </location>
</feature>
<dbReference type="EMBL" id="CP115965">
    <property type="protein sequence ID" value="WZW98319.1"/>
    <property type="molecule type" value="Genomic_DNA"/>
</dbReference>
<evidence type="ECO:0000256" key="3">
    <source>
        <dbReference type="ARBA" id="ARBA00022692"/>
    </source>
</evidence>